<dbReference type="InterPro" id="IPR050882">
    <property type="entry name" value="Prepilin_peptidase/N-MTase"/>
</dbReference>
<keyword evidence="7 18" id="KW-0808">Transferase</keyword>
<dbReference type="GO" id="GO:0032259">
    <property type="term" value="P:methylation"/>
    <property type="evidence" value="ECO:0007669"/>
    <property type="project" value="UniProtKB-KW"/>
</dbReference>
<dbReference type="PANTHER" id="PTHR30487">
    <property type="entry name" value="TYPE 4 PREPILIN-LIKE PROTEINS LEADER PEPTIDE-PROCESSING ENZYME"/>
    <property type="match status" value="1"/>
</dbReference>
<evidence type="ECO:0000256" key="7">
    <source>
        <dbReference type="ARBA" id="ARBA00022679"/>
    </source>
</evidence>
<dbReference type="OrthoDB" id="9789291at2"/>
<dbReference type="PANTHER" id="PTHR30487:SF0">
    <property type="entry name" value="PREPILIN LEADER PEPTIDASE_N-METHYLTRANSFERASE-RELATED"/>
    <property type="match status" value="1"/>
</dbReference>
<dbReference type="GO" id="GO:0005886">
    <property type="term" value="C:plasma membrane"/>
    <property type="evidence" value="ECO:0007669"/>
    <property type="project" value="UniProtKB-SubCell"/>
</dbReference>
<dbReference type="FunFam" id="1.20.120.1220:FF:000001">
    <property type="entry name" value="Type 4 prepilin-like proteins leader peptide-processing enzyme"/>
    <property type="match status" value="1"/>
</dbReference>
<feature type="domain" description="Prepilin type IV endopeptidase peptidase" evidence="20">
    <location>
        <begin position="151"/>
        <end position="259"/>
    </location>
</feature>
<accession>A0A2K9LPE1</accession>
<evidence type="ECO:0000256" key="6">
    <source>
        <dbReference type="ARBA" id="ARBA00022670"/>
    </source>
</evidence>
<feature type="transmembrane region" description="Helical" evidence="19">
    <location>
        <begin position="15"/>
        <end position="36"/>
    </location>
</feature>
<keyword evidence="12 19" id="KW-0472">Membrane</keyword>
<feature type="transmembrane region" description="Helical" evidence="19">
    <location>
        <begin position="230"/>
        <end position="263"/>
    </location>
</feature>
<dbReference type="RefSeq" id="WP_101895482.1">
    <property type="nucleotide sequence ID" value="NZ_CP022684.1"/>
</dbReference>
<keyword evidence="3" id="KW-1003">Cell membrane</keyword>
<keyword evidence="6 18" id="KW-0645">Protease</keyword>
<comment type="catalytic activity">
    <reaction evidence="14 18">
        <text>Typically cleaves a -Gly-|-Phe- bond to release an N-terminal, basic peptide of 5-8 residues from type IV prepilin, and then N-methylates the new N-terminal amino group, the methyl donor being S-adenosyl-L-methionine.</text>
        <dbReference type="EC" id="3.4.23.43"/>
    </reaction>
</comment>
<proteinExistence type="inferred from homology"/>
<feature type="transmembrane region" description="Helical" evidence="19">
    <location>
        <begin position="275"/>
        <end position="294"/>
    </location>
</feature>
<comment type="function">
    <text evidence="18">Plays an essential role in type IV pili and type II pseudopili formation by proteolytically removing the leader sequence from substrate proteins and subsequently monomethylating the alpha-amino group of the newly exposed N-terminal phenylalanine.</text>
</comment>
<evidence type="ECO:0000256" key="13">
    <source>
        <dbReference type="ARBA" id="ARBA00023268"/>
    </source>
</evidence>
<keyword evidence="11 19" id="KW-1133">Transmembrane helix</keyword>
<dbReference type="GO" id="GO:0004190">
    <property type="term" value="F:aspartic-type endopeptidase activity"/>
    <property type="evidence" value="ECO:0007669"/>
    <property type="project" value="UniProtKB-EC"/>
</dbReference>
<feature type="transmembrane region" description="Helical" evidence="19">
    <location>
        <begin position="173"/>
        <end position="190"/>
    </location>
</feature>
<evidence type="ECO:0000256" key="11">
    <source>
        <dbReference type="ARBA" id="ARBA00022989"/>
    </source>
</evidence>
<evidence type="ECO:0000256" key="5">
    <source>
        <dbReference type="ARBA" id="ARBA00022603"/>
    </source>
</evidence>
<dbReference type="Pfam" id="PF01478">
    <property type="entry name" value="Peptidase_A24"/>
    <property type="match status" value="1"/>
</dbReference>
<evidence type="ECO:0000256" key="16">
    <source>
        <dbReference type="ARBA" id="ARBA00071870"/>
    </source>
</evidence>
<evidence type="ECO:0000313" key="23">
    <source>
        <dbReference type="Proteomes" id="UP000235116"/>
    </source>
</evidence>
<evidence type="ECO:0000256" key="14">
    <source>
        <dbReference type="ARBA" id="ARBA00050401"/>
    </source>
</evidence>
<name>A0A2K9LPE1_9GAMM</name>
<comment type="similarity">
    <text evidence="2 17">Belongs to the peptidase A24 family.</text>
</comment>
<evidence type="ECO:0000256" key="12">
    <source>
        <dbReference type="ARBA" id="ARBA00023136"/>
    </source>
</evidence>
<dbReference type="PRINTS" id="PR00864">
    <property type="entry name" value="PREPILNPTASE"/>
</dbReference>
<feature type="transmembrane region" description="Helical" evidence="19">
    <location>
        <begin position="196"/>
        <end position="218"/>
    </location>
</feature>
<evidence type="ECO:0000256" key="15">
    <source>
        <dbReference type="ARBA" id="ARBA00067082"/>
    </source>
</evidence>
<dbReference type="InterPro" id="IPR014032">
    <property type="entry name" value="Peptidase_A24A_bac"/>
</dbReference>
<gene>
    <name evidence="22" type="ORF">Kalk_17495</name>
</gene>
<dbReference type="GO" id="GO:0008168">
    <property type="term" value="F:methyltransferase activity"/>
    <property type="evidence" value="ECO:0007669"/>
    <property type="project" value="UniProtKB-KW"/>
</dbReference>
<keyword evidence="9 18" id="KW-0812">Transmembrane</keyword>
<dbReference type="Gene3D" id="1.20.120.1220">
    <property type="match status" value="1"/>
</dbReference>
<evidence type="ECO:0000256" key="3">
    <source>
        <dbReference type="ARBA" id="ARBA00022475"/>
    </source>
</evidence>
<evidence type="ECO:0000259" key="20">
    <source>
        <dbReference type="Pfam" id="PF01478"/>
    </source>
</evidence>
<protein>
    <recommendedName>
        <fullName evidence="16 18">Prepilin leader peptidase/N-methyltransferase</fullName>
        <ecNumber evidence="18">2.1.1.-</ecNumber>
        <ecNumber evidence="15 18">3.4.23.43</ecNumber>
    </recommendedName>
</protein>
<keyword evidence="10 18" id="KW-0378">Hydrolase</keyword>
<evidence type="ECO:0000256" key="4">
    <source>
        <dbReference type="ARBA" id="ARBA00022519"/>
    </source>
</evidence>
<keyword evidence="5 18" id="KW-0489">Methyltransferase</keyword>
<dbReference type="KEGG" id="kak:Kalk_17495"/>
<dbReference type="GO" id="GO:0006465">
    <property type="term" value="P:signal peptide processing"/>
    <property type="evidence" value="ECO:0007669"/>
    <property type="project" value="TreeGrafter"/>
</dbReference>
<keyword evidence="23" id="KW-1185">Reference proteome</keyword>
<sequence>MSNQVIQYLANNPEYFTGVIFLFGLMFGSFFNVVIYRVPVMMQLEWLENCRDFIKEMFGKLPKELEAHPESLPKPPFNIAKPDSTCPHCGHKIRWYENVPLASYVALKGKCSSCKNTISLRYPIIELVTALLSGFAAWNFGFGWETAAALAFTWALICLTMIDFDHKLLPDQITLPLMWLGLLLNMQGMFASLEDAVIGAVAGYMCLWSLYWAFKLLTGKEGMGYGDFKLLAALGAWMGWQYLLLILVLSSMVGAVVGISLIVIKGRDKNIPIPFGPYLAAAGWIAFFWGEAILRQYQRFLF</sequence>
<keyword evidence="8" id="KW-0949">S-adenosyl-L-methionine</keyword>
<feature type="transmembrane region" description="Helical" evidence="19">
    <location>
        <begin position="146"/>
        <end position="164"/>
    </location>
</feature>
<evidence type="ECO:0000256" key="18">
    <source>
        <dbReference type="RuleBase" id="RU003794"/>
    </source>
</evidence>
<evidence type="ECO:0000256" key="10">
    <source>
        <dbReference type="ARBA" id="ARBA00022801"/>
    </source>
</evidence>
<evidence type="ECO:0000256" key="2">
    <source>
        <dbReference type="ARBA" id="ARBA00005801"/>
    </source>
</evidence>
<comment type="subcellular location">
    <subcellularLocation>
        <location evidence="1">Cell inner membrane</location>
        <topology evidence="1">Multi-pass membrane protein</topology>
    </subcellularLocation>
    <subcellularLocation>
        <location evidence="18">Cell membrane</location>
        <topology evidence="18">Multi-pass membrane protein</topology>
    </subcellularLocation>
</comment>
<evidence type="ECO:0000256" key="19">
    <source>
        <dbReference type="SAM" id="Phobius"/>
    </source>
</evidence>
<evidence type="ECO:0000256" key="1">
    <source>
        <dbReference type="ARBA" id="ARBA00004429"/>
    </source>
</evidence>
<keyword evidence="13 18" id="KW-0511">Multifunctional enzyme</keyword>
<dbReference type="InterPro" id="IPR010627">
    <property type="entry name" value="Prepilin_pept_A24_N"/>
</dbReference>
<evidence type="ECO:0000259" key="21">
    <source>
        <dbReference type="Pfam" id="PF06750"/>
    </source>
</evidence>
<dbReference type="EMBL" id="CP022684">
    <property type="protein sequence ID" value="AUM14107.1"/>
    <property type="molecule type" value="Genomic_DNA"/>
</dbReference>
<reference evidence="23" key="1">
    <citation type="submission" date="2017-08" db="EMBL/GenBank/DDBJ databases">
        <title>Direct submision.</title>
        <authorList>
            <person name="Kim S.-J."/>
            <person name="Rhee S.-K."/>
        </authorList>
    </citation>
    <scope>NUCLEOTIDE SEQUENCE [LARGE SCALE GENOMIC DNA]</scope>
    <source>
        <strain evidence="23">GI5</strain>
    </source>
</reference>
<keyword evidence="4" id="KW-0997">Cell inner membrane</keyword>
<dbReference type="InterPro" id="IPR000045">
    <property type="entry name" value="Prepilin_IV_endopep_pep"/>
</dbReference>
<dbReference type="Proteomes" id="UP000235116">
    <property type="component" value="Chromosome"/>
</dbReference>
<dbReference type="Pfam" id="PF06750">
    <property type="entry name" value="A24_N_bact"/>
    <property type="match status" value="1"/>
</dbReference>
<dbReference type="EC" id="3.4.23.43" evidence="15 18"/>
<organism evidence="22 23">
    <name type="scientific">Ketobacter alkanivorans</name>
    <dbReference type="NCBI Taxonomy" id="1917421"/>
    <lineage>
        <taxon>Bacteria</taxon>
        <taxon>Pseudomonadati</taxon>
        <taxon>Pseudomonadota</taxon>
        <taxon>Gammaproteobacteria</taxon>
        <taxon>Pseudomonadales</taxon>
        <taxon>Ketobacteraceae</taxon>
        <taxon>Ketobacter</taxon>
    </lineage>
</organism>
<evidence type="ECO:0000256" key="17">
    <source>
        <dbReference type="RuleBase" id="RU003793"/>
    </source>
</evidence>
<dbReference type="EC" id="2.1.1.-" evidence="18"/>
<dbReference type="AlphaFoldDB" id="A0A2K9LPE1"/>
<evidence type="ECO:0000313" key="22">
    <source>
        <dbReference type="EMBL" id="AUM14107.1"/>
    </source>
</evidence>
<evidence type="ECO:0000256" key="8">
    <source>
        <dbReference type="ARBA" id="ARBA00022691"/>
    </source>
</evidence>
<evidence type="ECO:0000256" key="9">
    <source>
        <dbReference type="ARBA" id="ARBA00022692"/>
    </source>
</evidence>
<feature type="domain" description="Prepilin peptidase A24 N-terminal" evidence="21">
    <location>
        <begin position="22"/>
        <end position="140"/>
    </location>
</feature>